<dbReference type="Gene3D" id="2.60.40.1120">
    <property type="entry name" value="Carboxypeptidase-like, regulatory domain"/>
    <property type="match status" value="1"/>
</dbReference>
<dbReference type="GO" id="GO:0030246">
    <property type="term" value="F:carbohydrate binding"/>
    <property type="evidence" value="ECO:0007669"/>
    <property type="project" value="InterPro"/>
</dbReference>
<evidence type="ECO:0000256" key="1">
    <source>
        <dbReference type="ARBA" id="ARBA00022729"/>
    </source>
</evidence>
<dbReference type="Pfam" id="PF14683">
    <property type="entry name" value="CBM-like"/>
    <property type="match status" value="1"/>
</dbReference>
<dbReference type="SUPFAM" id="SSF49785">
    <property type="entry name" value="Galactose-binding domain-like"/>
    <property type="match status" value="1"/>
</dbReference>
<feature type="domain" description="Rhamnogalacturonan lyase" evidence="3">
    <location>
        <begin position="12"/>
        <end position="85"/>
    </location>
</feature>
<dbReference type="EMBL" id="JANJYJ010000001">
    <property type="protein sequence ID" value="KAK3231100.1"/>
    <property type="molecule type" value="Genomic_DNA"/>
</dbReference>
<dbReference type="SUPFAM" id="SSF49452">
    <property type="entry name" value="Starch-binding domain-like"/>
    <property type="match status" value="1"/>
</dbReference>
<dbReference type="Gene3D" id="2.60.120.260">
    <property type="entry name" value="Galactose-binding domain-like"/>
    <property type="match status" value="1"/>
</dbReference>
<dbReference type="InterPro" id="IPR008979">
    <property type="entry name" value="Galactose-bd-like_sf"/>
</dbReference>
<dbReference type="CDD" id="cd10316">
    <property type="entry name" value="RGL4_M"/>
    <property type="match status" value="1"/>
</dbReference>
<dbReference type="InterPro" id="IPR029411">
    <property type="entry name" value="RG-lyase_III"/>
</dbReference>
<feature type="domain" description="Rhamnogalacturonan lyase" evidence="2">
    <location>
        <begin position="100"/>
        <end position="287"/>
    </location>
</feature>
<keyword evidence="1" id="KW-0732">Signal</keyword>
<protein>
    <recommendedName>
        <fullName evidence="6">Rhamnogalacturonan endolyase</fullName>
    </recommendedName>
</protein>
<evidence type="ECO:0000313" key="4">
    <source>
        <dbReference type="EMBL" id="KAK3231100.1"/>
    </source>
</evidence>
<dbReference type="Pfam" id="PF14686">
    <property type="entry name" value="fn3_3"/>
    <property type="match status" value="1"/>
</dbReference>
<sequence length="292" mass="33383">MLKYVSRMVISAKGAYVGLAYPGSDGTWQTESKGYQFWTVTDANGYFWINNVRMGKYNLYAFVPGFIGDYRHNVAITITAGSVTKIGKLVYKPPRVGPTYWEIGYPDRSAAEFYIPNPNLKYVNRLFVNQTTERFRQYGLWDRYSEIYPTKDLVFTVGVSDYRKDWYFSHNTRRKNKYVGTTWEIKFNLNNANKNSKYKLRLALASATAAELQVRVNDPYWAKSPVFSTGLIGDENAIARHGIQGLYRLYNVDLPGSLLVKGNNSIFLTQSRGGNGFIGVMYDYIRLEGPLT</sequence>
<evidence type="ECO:0000313" key="5">
    <source>
        <dbReference type="Proteomes" id="UP001281410"/>
    </source>
</evidence>
<dbReference type="Proteomes" id="UP001281410">
    <property type="component" value="Unassembled WGS sequence"/>
</dbReference>
<dbReference type="CDD" id="cd10317">
    <property type="entry name" value="RGL4_C"/>
    <property type="match status" value="1"/>
</dbReference>
<dbReference type="PANTHER" id="PTHR32018">
    <property type="entry name" value="RHAMNOGALACTURONATE LYASE FAMILY PROTEIN"/>
    <property type="match status" value="1"/>
</dbReference>
<dbReference type="InterPro" id="IPR029413">
    <property type="entry name" value="RG-lyase_II"/>
</dbReference>
<evidence type="ECO:0000259" key="3">
    <source>
        <dbReference type="Pfam" id="PF14686"/>
    </source>
</evidence>
<gene>
    <name evidence="4" type="ORF">Dsin_002981</name>
</gene>
<evidence type="ECO:0000259" key="2">
    <source>
        <dbReference type="Pfam" id="PF14683"/>
    </source>
</evidence>
<dbReference type="AlphaFoldDB" id="A0AAE0ELR7"/>
<organism evidence="4 5">
    <name type="scientific">Dipteronia sinensis</name>
    <dbReference type="NCBI Taxonomy" id="43782"/>
    <lineage>
        <taxon>Eukaryota</taxon>
        <taxon>Viridiplantae</taxon>
        <taxon>Streptophyta</taxon>
        <taxon>Embryophyta</taxon>
        <taxon>Tracheophyta</taxon>
        <taxon>Spermatophyta</taxon>
        <taxon>Magnoliopsida</taxon>
        <taxon>eudicotyledons</taxon>
        <taxon>Gunneridae</taxon>
        <taxon>Pentapetalae</taxon>
        <taxon>rosids</taxon>
        <taxon>malvids</taxon>
        <taxon>Sapindales</taxon>
        <taxon>Sapindaceae</taxon>
        <taxon>Hippocastanoideae</taxon>
        <taxon>Acereae</taxon>
        <taxon>Dipteronia</taxon>
    </lineage>
</organism>
<accession>A0AAE0ELR7</accession>
<comment type="caution">
    <text evidence="4">The sequence shown here is derived from an EMBL/GenBank/DDBJ whole genome shotgun (WGS) entry which is preliminary data.</text>
</comment>
<dbReference type="InterPro" id="IPR013784">
    <property type="entry name" value="Carb-bd-like_fold"/>
</dbReference>
<dbReference type="InterPro" id="IPR051850">
    <property type="entry name" value="Polysacch_Lyase_4"/>
</dbReference>
<proteinExistence type="predicted"/>
<keyword evidence="5" id="KW-1185">Reference proteome</keyword>
<reference evidence="4" key="1">
    <citation type="journal article" date="2023" name="Plant J.">
        <title>Genome sequences and population genomics provide insights into the demographic history, inbreeding, and mutation load of two 'living fossil' tree species of Dipteronia.</title>
        <authorList>
            <person name="Feng Y."/>
            <person name="Comes H.P."/>
            <person name="Chen J."/>
            <person name="Zhu S."/>
            <person name="Lu R."/>
            <person name="Zhang X."/>
            <person name="Li P."/>
            <person name="Qiu J."/>
            <person name="Olsen K.M."/>
            <person name="Qiu Y."/>
        </authorList>
    </citation>
    <scope>NUCLEOTIDE SEQUENCE</scope>
    <source>
        <tissue evidence="4">Leaf</tissue>
    </source>
</reference>
<evidence type="ECO:0008006" key="6">
    <source>
        <dbReference type="Google" id="ProtNLM"/>
    </source>
</evidence>
<dbReference type="PANTHER" id="PTHR32018:SF1">
    <property type="entry name" value="RHAMNOGALACTURONAN ENDOLYASE"/>
    <property type="match status" value="1"/>
</dbReference>
<name>A0AAE0ELR7_9ROSI</name>